<evidence type="ECO:0000256" key="13">
    <source>
        <dbReference type="ARBA" id="ARBA00023002"/>
    </source>
</evidence>
<dbReference type="GO" id="GO:0044528">
    <property type="term" value="P:regulation of mitochondrial mRNA stability"/>
    <property type="evidence" value="ECO:0007669"/>
    <property type="project" value="InterPro"/>
</dbReference>
<evidence type="ECO:0000256" key="16">
    <source>
        <dbReference type="ARBA" id="ARBA00023065"/>
    </source>
</evidence>
<comment type="cofactor">
    <cofactor evidence="2">
        <name>FAD</name>
        <dbReference type="ChEBI" id="CHEBI:57692"/>
    </cofactor>
</comment>
<dbReference type="PANTHER" id="PTHR14239:SF5">
    <property type="entry name" value="METALLOREDUCTASE STEAP4"/>
    <property type="match status" value="1"/>
</dbReference>
<dbReference type="GO" id="GO:0010008">
    <property type="term" value="C:endosome membrane"/>
    <property type="evidence" value="ECO:0007669"/>
    <property type="project" value="UniProtKB-SubCell"/>
</dbReference>
<accession>A0A8C9RIR9</accession>
<keyword evidence="6" id="KW-0410">Iron transport</keyword>
<evidence type="ECO:0000256" key="5">
    <source>
        <dbReference type="ARBA" id="ARBA00022448"/>
    </source>
</evidence>
<dbReference type="GeneTree" id="ENSGT00390000008042"/>
<proteinExistence type="inferred from homology"/>
<keyword evidence="14" id="KW-0408">Iron</keyword>
<dbReference type="FunFam" id="3.40.50.720:FF:000051">
    <property type="entry name" value="STEAP2 metalloreductase"/>
    <property type="match status" value="1"/>
</dbReference>
<dbReference type="InterPro" id="IPR013579">
    <property type="entry name" value="FAST_2"/>
</dbReference>
<evidence type="ECO:0000256" key="17">
    <source>
        <dbReference type="ARBA" id="ARBA00023136"/>
    </source>
</evidence>
<dbReference type="GO" id="GO:0008823">
    <property type="term" value="F:cupric reductase (NADH) activity"/>
    <property type="evidence" value="ECO:0007669"/>
    <property type="project" value="TreeGrafter"/>
</dbReference>
<evidence type="ECO:0000259" key="21">
    <source>
        <dbReference type="PROSITE" id="PS51286"/>
    </source>
</evidence>
<dbReference type="PROSITE" id="PS51286">
    <property type="entry name" value="RAP"/>
    <property type="match status" value="1"/>
</dbReference>
<evidence type="ECO:0000256" key="15">
    <source>
        <dbReference type="ARBA" id="ARBA00023008"/>
    </source>
</evidence>
<keyword evidence="7" id="KW-0285">Flavoprotein</keyword>
<sequence>METNSLAMSPVDGGTGRKPTTVCIFGTGDFGRSLGLRLLQAGYAVVFGSRRPHNSSLLPRGAQALSHAEAARTSEVIFLAVHRENYDFLGTLSEELVGKVLVDVSNNPRLNQYPESNAEYLGKLVPGASVVKAFNTVSAWALQSGGLDANRQVLICGDDSESKEVVVDIAHSLGLTALDKGSLRAAGEIEDFPLQLFPLWRLPLAIGAGLLAAVFTYVVVLDVIFTRVTTGKDNSFRIMISLANKVFPIISLTMLALCYLPGVMAAFLQLYNGTKYKRFPDWLDRWMLCRKQLGLLALAFAFLHVLYTLVIPFRYFVRYKVVTWTISEMKANQSKFDNTVAWYTDSYISLGILGFAFYVLLGITSLPSVSNAVNWREFRFVQVRCDAGCDSPPPTRVTAMAGVRLFGRWAGLLGTRSSLTASGPLCLAGRPPRAPSAALLEPPWAQALHVRLQQRALCEGRRLLRREDENPAVPKRTELDDLVEKAGGPEEVLRLWAERGATANQTAIYIFHLARLASEKGAPGHADLLRDRRLQDMFDRVSSQVCTVWNGSLVSVLRAAALLGVTPGSAALDSLQTEALWRIRRFSYRQLAYLADWACGRDGGTRPRELLAATLKQLELRWTELADVRTVGLLLSRAAHLPPSLVDKLEDKALELVETFHAEDIRRVAVSLAAQGRRSVPLLRALSYHAQQKPSQELKAPLLLDLVFAYAKMKFHQTQLFQRIATELLPQLAQLSSGDVTRCARSFAYLKWLHQPLFEGFAEHYLQQSEKYSAVQLGNLLLSFARLDFQPSKREHFYSKVHDALRGSLSQLEPYLLTDVVWSLCVLQQAKPEYLKVVLDPAFQQRLTDGGNRKVSYALKLLQVAATAHLENLCPQGAAADPLLLSSAPALEIPPTPMQRSLHAALHDLVGGLEGGCRTAVTTVYGWTVDGELVIDSDSKPIRLLGLKAPHLPGGGGPEPPPQGARRIAFLAGDFLHYGSRSKEPLGRFAMQRRHLQLAGFLTVEVPYYEWAELKSDWQRVAYLKAKMGKAVAEDMAK</sequence>
<name>A0A8C9RIR9_SCLFO</name>
<dbReference type="Pfam" id="PF06743">
    <property type="entry name" value="FAST_1"/>
    <property type="match status" value="1"/>
</dbReference>
<dbReference type="InterPro" id="IPR036291">
    <property type="entry name" value="NAD(P)-bd_dom_sf"/>
</dbReference>
<evidence type="ECO:0000313" key="22">
    <source>
        <dbReference type="Ensembl" id="ENSSFOP00015015670.2"/>
    </source>
</evidence>
<keyword evidence="16" id="KW-0406">Ion transport</keyword>
<gene>
    <name evidence="22" type="primary">STEAP4</name>
    <name evidence="22" type="synonym">steap4</name>
</gene>
<keyword evidence="15" id="KW-0186">Copper</keyword>
<evidence type="ECO:0000256" key="14">
    <source>
        <dbReference type="ARBA" id="ARBA00023004"/>
    </source>
</evidence>
<keyword evidence="10" id="KW-0967">Endosome</keyword>
<feature type="transmembrane region" description="Helical" evidence="20">
    <location>
        <begin position="246"/>
        <end position="272"/>
    </location>
</feature>
<dbReference type="OrthoDB" id="6501018at2759"/>
<dbReference type="CDD" id="cd23739">
    <property type="entry name" value="TBRG4-like_N"/>
    <property type="match status" value="1"/>
</dbReference>
<comment type="catalytic activity">
    <reaction evidence="18">
        <text>2 Cu(+) + NADP(+) + H(+) = 2 Cu(2+) + NADPH</text>
        <dbReference type="Rhea" id="RHEA:71771"/>
        <dbReference type="ChEBI" id="CHEBI:15378"/>
        <dbReference type="ChEBI" id="CHEBI:29036"/>
        <dbReference type="ChEBI" id="CHEBI:49552"/>
        <dbReference type="ChEBI" id="CHEBI:57783"/>
        <dbReference type="ChEBI" id="CHEBI:58349"/>
    </reaction>
    <physiologicalReaction direction="right-to-left" evidence="18">
        <dbReference type="Rhea" id="RHEA:71773"/>
    </physiologicalReaction>
</comment>
<evidence type="ECO:0000256" key="6">
    <source>
        <dbReference type="ARBA" id="ARBA00022496"/>
    </source>
</evidence>
<dbReference type="InterPro" id="IPR028939">
    <property type="entry name" value="P5C_Rdtase_cat_N"/>
</dbReference>
<keyword evidence="8 20" id="KW-0812">Transmembrane</keyword>
<evidence type="ECO:0000256" key="8">
    <source>
        <dbReference type="ARBA" id="ARBA00022692"/>
    </source>
</evidence>
<comment type="subcellular location">
    <subcellularLocation>
        <location evidence="3">Endosome membrane</location>
        <topology evidence="3">Multi-pass membrane protein</topology>
    </subcellularLocation>
</comment>
<dbReference type="PANTHER" id="PTHR14239">
    <property type="entry name" value="DUDULIN-RELATED"/>
    <property type="match status" value="1"/>
</dbReference>
<protein>
    <submittedName>
        <fullName evidence="22">STEAP family member 4</fullName>
    </submittedName>
</protein>
<dbReference type="GO" id="GO:0052851">
    <property type="term" value="F:ferric-chelate reductase (NADPH) activity"/>
    <property type="evidence" value="ECO:0007669"/>
    <property type="project" value="TreeGrafter"/>
</dbReference>
<keyword evidence="23" id="KW-1185">Reference proteome</keyword>
<dbReference type="Pfam" id="PF08368">
    <property type="entry name" value="FAST_2"/>
    <property type="match status" value="1"/>
</dbReference>
<evidence type="ECO:0000256" key="2">
    <source>
        <dbReference type="ARBA" id="ARBA00001974"/>
    </source>
</evidence>
<dbReference type="SUPFAM" id="SSF51735">
    <property type="entry name" value="NAD(P)-binding Rossmann-fold domains"/>
    <property type="match status" value="1"/>
</dbReference>
<evidence type="ECO:0000256" key="19">
    <source>
        <dbReference type="ARBA" id="ARBA00049387"/>
    </source>
</evidence>
<dbReference type="GO" id="GO:0046872">
    <property type="term" value="F:metal ion binding"/>
    <property type="evidence" value="ECO:0007669"/>
    <property type="project" value="UniProtKB-KW"/>
</dbReference>
<reference evidence="22" key="3">
    <citation type="submission" date="2025-09" db="UniProtKB">
        <authorList>
            <consortium name="Ensembl"/>
        </authorList>
    </citation>
    <scope>IDENTIFICATION</scope>
</reference>
<dbReference type="Pfam" id="PF03807">
    <property type="entry name" value="F420_oxidored"/>
    <property type="match status" value="1"/>
</dbReference>
<evidence type="ECO:0000256" key="18">
    <source>
        <dbReference type="ARBA" id="ARBA00048958"/>
    </source>
</evidence>
<dbReference type="InterPro" id="IPR013584">
    <property type="entry name" value="RAP"/>
</dbReference>
<dbReference type="Ensembl" id="ENSSFOT00015015852.2">
    <property type="protein sequence ID" value="ENSSFOP00015015670.2"/>
    <property type="gene ID" value="ENSSFOG00015010116.2"/>
</dbReference>
<keyword evidence="13" id="KW-0560">Oxidoreductase</keyword>
<evidence type="ECO:0000256" key="10">
    <source>
        <dbReference type="ARBA" id="ARBA00022753"/>
    </source>
</evidence>
<reference evidence="22" key="2">
    <citation type="submission" date="2025-08" db="UniProtKB">
        <authorList>
            <consortium name="Ensembl"/>
        </authorList>
    </citation>
    <scope>IDENTIFICATION</scope>
</reference>
<feature type="transmembrane region" description="Helical" evidence="20">
    <location>
        <begin position="347"/>
        <end position="369"/>
    </location>
</feature>
<dbReference type="InterPro" id="IPR010622">
    <property type="entry name" value="FAST_Leu-rich"/>
</dbReference>
<dbReference type="Pfam" id="PF08373">
    <property type="entry name" value="RAP"/>
    <property type="match status" value="1"/>
</dbReference>
<feature type="domain" description="RAP" evidence="21">
    <location>
        <begin position="968"/>
        <end position="1026"/>
    </location>
</feature>
<evidence type="ECO:0000256" key="12">
    <source>
        <dbReference type="ARBA" id="ARBA00022989"/>
    </source>
</evidence>
<evidence type="ECO:0000256" key="9">
    <source>
        <dbReference type="ARBA" id="ARBA00022723"/>
    </source>
</evidence>
<dbReference type="InterPro" id="IPR013130">
    <property type="entry name" value="Fe3_Rdtase_TM_dom"/>
</dbReference>
<comment type="cofactor">
    <cofactor evidence="1">
        <name>heme b</name>
        <dbReference type="ChEBI" id="CHEBI:60344"/>
    </cofactor>
</comment>
<reference evidence="22 23" key="1">
    <citation type="submission" date="2019-04" db="EMBL/GenBank/DDBJ databases">
        <authorList>
            <consortium name="Wellcome Sanger Institute Data Sharing"/>
        </authorList>
    </citation>
    <scope>NUCLEOTIDE SEQUENCE [LARGE SCALE GENOMIC DNA]</scope>
</reference>
<keyword evidence="11" id="KW-0274">FAD</keyword>
<dbReference type="Pfam" id="PF01794">
    <property type="entry name" value="Ferric_reduct"/>
    <property type="match status" value="1"/>
</dbReference>
<evidence type="ECO:0000256" key="20">
    <source>
        <dbReference type="SAM" id="Phobius"/>
    </source>
</evidence>
<dbReference type="GO" id="GO:0006826">
    <property type="term" value="P:iron ion transport"/>
    <property type="evidence" value="ECO:0007669"/>
    <property type="project" value="UniProtKB-KW"/>
</dbReference>
<dbReference type="GO" id="GO:0015677">
    <property type="term" value="P:copper ion import"/>
    <property type="evidence" value="ECO:0007669"/>
    <property type="project" value="TreeGrafter"/>
</dbReference>
<dbReference type="GO" id="GO:0005886">
    <property type="term" value="C:plasma membrane"/>
    <property type="evidence" value="ECO:0007669"/>
    <property type="project" value="TreeGrafter"/>
</dbReference>
<feature type="transmembrane region" description="Helical" evidence="20">
    <location>
        <begin position="293"/>
        <end position="317"/>
    </location>
</feature>
<dbReference type="AlphaFoldDB" id="A0A8C9RIR9"/>
<keyword evidence="5" id="KW-0813">Transport</keyword>
<evidence type="ECO:0000313" key="23">
    <source>
        <dbReference type="Proteomes" id="UP000694397"/>
    </source>
</evidence>
<dbReference type="SMART" id="SM00952">
    <property type="entry name" value="RAP"/>
    <property type="match status" value="1"/>
</dbReference>
<dbReference type="Proteomes" id="UP000694397">
    <property type="component" value="Chromosome 18"/>
</dbReference>
<comment type="similarity">
    <text evidence="4">Belongs to the STEAP family.</text>
</comment>
<evidence type="ECO:0000256" key="3">
    <source>
        <dbReference type="ARBA" id="ARBA00004337"/>
    </source>
</evidence>
<dbReference type="Gene3D" id="3.40.50.720">
    <property type="entry name" value="NAD(P)-binding Rossmann-like Domain"/>
    <property type="match status" value="1"/>
</dbReference>
<evidence type="ECO:0000256" key="4">
    <source>
        <dbReference type="ARBA" id="ARBA00007729"/>
    </source>
</evidence>
<dbReference type="InterPro" id="IPR051267">
    <property type="entry name" value="STEAP_metalloreductase"/>
</dbReference>
<keyword evidence="9" id="KW-0479">Metal-binding</keyword>
<evidence type="ECO:0000256" key="7">
    <source>
        <dbReference type="ARBA" id="ARBA00022630"/>
    </source>
</evidence>
<evidence type="ECO:0000256" key="11">
    <source>
        <dbReference type="ARBA" id="ARBA00022827"/>
    </source>
</evidence>
<comment type="catalytic activity">
    <reaction evidence="19">
        <text>2 Fe(2+) + NADP(+) + H(+) = 2 Fe(3+) + NADPH</text>
        <dbReference type="Rhea" id="RHEA:71767"/>
        <dbReference type="ChEBI" id="CHEBI:15378"/>
        <dbReference type="ChEBI" id="CHEBI:29033"/>
        <dbReference type="ChEBI" id="CHEBI:29034"/>
        <dbReference type="ChEBI" id="CHEBI:57783"/>
        <dbReference type="ChEBI" id="CHEBI:58349"/>
    </reaction>
    <physiologicalReaction direction="right-to-left" evidence="19">
        <dbReference type="Rhea" id="RHEA:71769"/>
    </physiologicalReaction>
</comment>
<evidence type="ECO:0000256" key="1">
    <source>
        <dbReference type="ARBA" id="ARBA00001970"/>
    </source>
</evidence>
<keyword evidence="12 20" id="KW-1133">Transmembrane helix</keyword>
<keyword evidence="17 20" id="KW-0472">Membrane</keyword>
<organism evidence="22 23">
    <name type="scientific">Scleropages formosus</name>
    <name type="common">Asian bonytongue</name>
    <name type="synonym">Osteoglossum formosum</name>
    <dbReference type="NCBI Taxonomy" id="113540"/>
    <lineage>
        <taxon>Eukaryota</taxon>
        <taxon>Metazoa</taxon>
        <taxon>Chordata</taxon>
        <taxon>Craniata</taxon>
        <taxon>Vertebrata</taxon>
        <taxon>Euteleostomi</taxon>
        <taxon>Actinopterygii</taxon>
        <taxon>Neopterygii</taxon>
        <taxon>Teleostei</taxon>
        <taxon>Osteoglossocephala</taxon>
        <taxon>Osteoglossomorpha</taxon>
        <taxon>Osteoglossiformes</taxon>
        <taxon>Osteoglossidae</taxon>
        <taxon>Scleropages</taxon>
    </lineage>
</organism>
<feature type="transmembrane region" description="Helical" evidence="20">
    <location>
        <begin position="204"/>
        <end position="226"/>
    </location>
</feature>